<dbReference type="STRING" id="113653.GAH_00744"/>
<keyword evidence="2" id="KW-0368">Histidine biosynthesis</keyword>
<keyword evidence="3" id="KW-0413">Isomerase</keyword>
<evidence type="ECO:0000313" key="4">
    <source>
        <dbReference type="Proteomes" id="UP000034723"/>
    </source>
</evidence>
<evidence type="ECO:0000256" key="1">
    <source>
        <dbReference type="ARBA" id="ARBA00009667"/>
    </source>
</evidence>
<dbReference type="GO" id="GO:0005737">
    <property type="term" value="C:cytoplasm"/>
    <property type="evidence" value="ECO:0007669"/>
    <property type="project" value="TreeGrafter"/>
</dbReference>
<organism evidence="3 4">
    <name type="scientific">Geoglobus ahangari</name>
    <dbReference type="NCBI Taxonomy" id="113653"/>
    <lineage>
        <taxon>Archaea</taxon>
        <taxon>Methanobacteriati</taxon>
        <taxon>Methanobacteriota</taxon>
        <taxon>Archaeoglobi</taxon>
        <taxon>Archaeoglobales</taxon>
        <taxon>Archaeoglobaceae</taxon>
        <taxon>Geoglobus</taxon>
    </lineage>
</organism>
<dbReference type="InParanoid" id="A0A0F7DBY9"/>
<dbReference type="HOGENOM" id="CLU_048577_2_0_2"/>
<dbReference type="SUPFAM" id="SSF51366">
    <property type="entry name" value="Ribulose-phoshate binding barrel"/>
    <property type="match status" value="1"/>
</dbReference>
<dbReference type="GO" id="GO:0000162">
    <property type="term" value="P:L-tryptophan biosynthetic process"/>
    <property type="evidence" value="ECO:0007669"/>
    <property type="project" value="TreeGrafter"/>
</dbReference>
<reference evidence="3 4" key="1">
    <citation type="submission" date="2015-04" db="EMBL/GenBank/DDBJ databases">
        <title>The complete genome sequence of the hyperthermophilic, obligate iron-reducing archaeon Geoglobus ahangari strain 234T.</title>
        <authorList>
            <person name="Manzella M.P."/>
            <person name="Holmes D.E."/>
            <person name="Rocheleau J.M."/>
            <person name="Chung A."/>
            <person name="Reguera G."/>
            <person name="Kashefi K."/>
        </authorList>
    </citation>
    <scope>NUCLEOTIDE SEQUENCE [LARGE SCALE GENOMIC DNA]</scope>
    <source>
        <strain evidence="3 4">234</strain>
    </source>
</reference>
<sequence>MDIKGGRVVAGKAGRRDEYEEIHRSSRIASTSVPAKLVEEIGPRNVYIADLDRIEGRGDNSKEIEEVCRAVEEAIVDGGFRELGEVENAGYIPVLGTETFDLRKLEDGEYIVSIDIRERLLDRSGMFESVEDVVEYLNSFRIRAILVLPIHQVGTMSFDFGVVERVLGLTSHDVLTGGGMRSIEDLERAKEMGLSGTIISTALHLGKIDVEVVRRGRI</sequence>
<name>A0A0F7DBY9_9EURY</name>
<dbReference type="EC" id="5.3.1.16" evidence="3"/>
<dbReference type="InterPro" id="IPR006062">
    <property type="entry name" value="His_biosynth"/>
</dbReference>
<keyword evidence="4" id="KW-1185">Reference proteome</keyword>
<dbReference type="CDD" id="cd04723">
    <property type="entry name" value="HisA_HisF"/>
    <property type="match status" value="1"/>
</dbReference>
<dbReference type="EMBL" id="CP011267">
    <property type="protein sequence ID" value="AKG91921.1"/>
    <property type="molecule type" value="Genomic_DNA"/>
</dbReference>
<dbReference type="GO" id="GO:0003949">
    <property type="term" value="F:1-(5-phosphoribosyl)-5-[(5-phosphoribosylamino)methylideneamino]imidazole-4-carboxamide isomerase activity"/>
    <property type="evidence" value="ECO:0007669"/>
    <property type="project" value="UniProtKB-EC"/>
</dbReference>
<proteinExistence type="inferred from homology"/>
<dbReference type="Pfam" id="PF00977">
    <property type="entry name" value="His_biosynth"/>
    <property type="match status" value="1"/>
</dbReference>
<evidence type="ECO:0000256" key="2">
    <source>
        <dbReference type="RuleBase" id="RU003657"/>
    </source>
</evidence>
<keyword evidence="2" id="KW-0028">Amino-acid biosynthesis</keyword>
<dbReference type="Gene3D" id="3.20.20.70">
    <property type="entry name" value="Aldolase class I"/>
    <property type="match status" value="1"/>
</dbReference>
<dbReference type="Proteomes" id="UP000034723">
    <property type="component" value="Chromosome"/>
</dbReference>
<comment type="similarity">
    <text evidence="1 2">Belongs to the HisA/HisF family.</text>
</comment>
<dbReference type="InterPro" id="IPR044524">
    <property type="entry name" value="Isoase_HisA-like"/>
</dbReference>
<dbReference type="KEGG" id="gah:GAH_00744"/>
<dbReference type="InterPro" id="IPR013785">
    <property type="entry name" value="Aldolase_TIM"/>
</dbReference>
<dbReference type="GO" id="GO:0000105">
    <property type="term" value="P:L-histidine biosynthetic process"/>
    <property type="evidence" value="ECO:0007669"/>
    <property type="project" value="UniProtKB-KW"/>
</dbReference>
<evidence type="ECO:0000313" key="3">
    <source>
        <dbReference type="EMBL" id="AKG91921.1"/>
    </source>
</evidence>
<dbReference type="FunCoup" id="A0A0F7DBY9">
    <property type="interactions" value="97"/>
</dbReference>
<dbReference type="InterPro" id="IPR011060">
    <property type="entry name" value="RibuloseP-bd_barrel"/>
</dbReference>
<gene>
    <name evidence="3" type="ORF">GAH_00744</name>
</gene>
<protein>
    <submittedName>
        <fullName evidence="3">Uncharacterized protein related to proFAR isomerase (HisA)</fullName>
        <ecNumber evidence="3">5.3.1.16</ecNumber>
    </submittedName>
</protein>
<dbReference type="AlphaFoldDB" id="A0A0F7DBY9"/>
<dbReference type="PANTHER" id="PTHR43090">
    <property type="entry name" value="1-(5-PHOSPHORIBOSYL)-5-[(5-PHOSPHORIBOSYLAMINO)METHYLIDENEAMINO] IMIDAZOLE-4-CARBOXAMIDE ISOMERASE"/>
    <property type="match status" value="1"/>
</dbReference>
<dbReference type="PANTHER" id="PTHR43090:SF2">
    <property type="entry name" value="1-(5-PHOSPHORIBOSYL)-5-[(5-PHOSPHORIBOSYLAMINO)METHYLIDENEAMINO] IMIDAZOLE-4-CARBOXAMIDE ISOMERASE"/>
    <property type="match status" value="1"/>
</dbReference>
<accession>A0A0F7DBY9</accession>